<evidence type="ECO:0000313" key="8">
    <source>
        <dbReference type="Proteomes" id="UP000317371"/>
    </source>
</evidence>
<dbReference type="Proteomes" id="UP000317371">
    <property type="component" value="Unassembled WGS sequence"/>
</dbReference>
<dbReference type="EMBL" id="VIGC01000011">
    <property type="protein sequence ID" value="TQE95882.1"/>
    <property type="molecule type" value="Genomic_DNA"/>
</dbReference>
<dbReference type="GO" id="GO:0055085">
    <property type="term" value="P:transmembrane transport"/>
    <property type="evidence" value="ECO:0007669"/>
    <property type="project" value="InterPro"/>
</dbReference>
<dbReference type="InParanoid" id="A0A540VGR6"/>
<sequence>MNSILRLKRDWFSLFLPSRGTQRRGLKLNLRLRLGLAILAVLVVASFTLPFFSDVDPMQQGTYAKNLPPSWEHLLGTNSQGQDIFWFLVFAMRNSLLLGVAVSFCVTVIATLVGLSAGYIGGWYERVVMLLTDSFIIIPVFPILIVLGALFRGRASFWLVGMILVIFGWAWGARTVRSMALSIREREFINMARFSGANTMQIILWEVFPYVYAYMVVGFINAILYAINTEAALAVIGLSNLEVPTLGSIIFWALNYNAMFIGQYTWIVAPVIATVLLFLGLFLTSTGYNELYAAKRGHS</sequence>
<evidence type="ECO:0000256" key="3">
    <source>
        <dbReference type="ARBA" id="ARBA00022989"/>
    </source>
</evidence>
<feature type="transmembrane region" description="Helical" evidence="5">
    <location>
        <begin position="96"/>
        <end position="120"/>
    </location>
</feature>
<feature type="transmembrane region" description="Helical" evidence="5">
    <location>
        <begin position="32"/>
        <end position="52"/>
    </location>
</feature>
<evidence type="ECO:0000256" key="1">
    <source>
        <dbReference type="ARBA" id="ARBA00004141"/>
    </source>
</evidence>
<dbReference type="CDD" id="cd06261">
    <property type="entry name" value="TM_PBP2"/>
    <property type="match status" value="1"/>
</dbReference>
<evidence type="ECO:0000256" key="2">
    <source>
        <dbReference type="ARBA" id="ARBA00022692"/>
    </source>
</evidence>
<feature type="transmembrane region" description="Helical" evidence="5">
    <location>
        <begin position="233"/>
        <end position="254"/>
    </location>
</feature>
<comment type="similarity">
    <text evidence="5">Belongs to the binding-protein-dependent transport system permease family.</text>
</comment>
<comment type="subcellular location">
    <subcellularLocation>
        <location evidence="5">Cell membrane</location>
        <topology evidence="5">Multi-pass membrane protein</topology>
    </subcellularLocation>
    <subcellularLocation>
        <location evidence="1">Membrane</location>
        <topology evidence="1">Multi-pass membrane protein</topology>
    </subcellularLocation>
</comment>
<keyword evidence="4 5" id="KW-0472">Membrane</keyword>
<keyword evidence="5" id="KW-0813">Transport</keyword>
<feature type="transmembrane region" description="Helical" evidence="5">
    <location>
        <begin position="203"/>
        <end position="227"/>
    </location>
</feature>
<feature type="transmembrane region" description="Helical" evidence="5">
    <location>
        <begin position="127"/>
        <end position="151"/>
    </location>
</feature>
<dbReference type="GO" id="GO:0005886">
    <property type="term" value="C:plasma membrane"/>
    <property type="evidence" value="ECO:0007669"/>
    <property type="project" value="UniProtKB-SubCell"/>
</dbReference>
<gene>
    <name evidence="7" type="ORF">FKZ61_10635</name>
</gene>
<dbReference type="OrthoDB" id="9797472at2"/>
<feature type="transmembrane region" description="Helical" evidence="5">
    <location>
        <begin position="266"/>
        <end position="288"/>
    </location>
</feature>
<dbReference type="Gene3D" id="1.10.3720.10">
    <property type="entry name" value="MetI-like"/>
    <property type="match status" value="1"/>
</dbReference>
<proteinExistence type="inferred from homology"/>
<evidence type="ECO:0000259" key="6">
    <source>
        <dbReference type="PROSITE" id="PS50928"/>
    </source>
</evidence>
<reference evidence="7 8" key="1">
    <citation type="submission" date="2019-06" db="EMBL/GenBank/DDBJ databases">
        <title>Genome sequence of Litorilinea aerophila BAA-2444.</title>
        <authorList>
            <person name="Maclea K.S."/>
            <person name="Maurais E.G."/>
            <person name="Iannazzi L.C."/>
        </authorList>
    </citation>
    <scope>NUCLEOTIDE SEQUENCE [LARGE SCALE GENOMIC DNA]</scope>
    <source>
        <strain evidence="7 8">ATCC BAA-2444</strain>
    </source>
</reference>
<dbReference type="SUPFAM" id="SSF161098">
    <property type="entry name" value="MetI-like"/>
    <property type="match status" value="1"/>
</dbReference>
<organism evidence="7 8">
    <name type="scientific">Litorilinea aerophila</name>
    <dbReference type="NCBI Taxonomy" id="1204385"/>
    <lineage>
        <taxon>Bacteria</taxon>
        <taxon>Bacillati</taxon>
        <taxon>Chloroflexota</taxon>
        <taxon>Caldilineae</taxon>
        <taxon>Caldilineales</taxon>
        <taxon>Caldilineaceae</taxon>
        <taxon>Litorilinea</taxon>
    </lineage>
</organism>
<accession>A0A540VGR6</accession>
<dbReference type="PANTHER" id="PTHR42729">
    <property type="entry name" value="OLIGO/DIPEPTIDE TRANSPORT, PERMEASE PROTEIN (DPPC-2)"/>
    <property type="match status" value="1"/>
</dbReference>
<keyword evidence="8" id="KW-1185">Reference proteome</keyword>
<dbReference type="RefSeq" id="WP_141610105.1">
    <property type="nucleotide sequence ID" value="NZ_VIGC02000011.1"/>
</dbReference>
<evidence type="ECO:0000256" key="5">
    <source>
        <dbReference type="RuleBase" id="RU363032"/>
    </source>
</evidence>
<feature type="domain" description="ABC transmembrane type-1" evidence="6">
    <location>
        <begin position="96"/>
        <end position="285"/>
    </location>
</feature>
<protein>
    <submittedName>
        <fullName evidence="7">ABC transporter permease</fullName>
    </submittedName>
</protein>
<evidence type="ECO:0000256" key="4">
    <source>
        <dbReference type="ARBA" id="ARBA00023136"/>
    </source>
</evidence>
<dbReference type="InterPro" id="IPR035906">
    <property type="entry name" value="MetI-like_sf"/>
</dbReference>
<dbReference type="Pfam" id="PF00528">
    <property type="entry name" value="BPD_transp_1"/>
    <property type="match status" value="1"/>
</dbReference>
<dbReference type="PROSITE" id="PS50928">
    <property type="entry name" value="ABC_TM1"/>
    <property type="match status" value="1"/>
</dbReference>
<dbReference type="AlphaFoldDB" id="A0A540VGR6"/>
<keyword evidence="3 5" id="KW-1133">Transmembrane helix</keyword>
<name>A0A540VGR6_9CHLR</name>
<comment type="caution">
    <text evidence="7">The sequence shown here is derived from an EMBL/GenBank/DDBJ whole genome shotgun (WGS) entry which is preliminary data.</text>
</comment>
<evidence type="ECO:0000313" key="7">
    <source>
        <dbReference type="EMBL" id="TQE95882.1"/>
    </source>
</evidence>
<keyword evidence="2 5" id="KW-0812">Transmembrane</keyword>
<dbReference type="InterPro" id="IPR000515">
    <property type="entry name" value="MetI-like"/>
</dbReference>
<dbReference type="PANTHER" id="PTHR42729:SF1">
    <property type="entry name" value="OLIGO_DIPEPTIDE TRANSPORT, PERMEASE PROTEIN (DPPC-2)"/>
    <property type="match status" value="1"/>
</dbReference>
<feature type="transmembrane region" description="Helical" evidence="5">
    <location>
        <begin position="157"/>
        <end position="176"/>
    </location>
</feature>